<feature type="domain" description="Metallo-beta-lactamase" evidence="1">
    <location>
        <begin position="39"/>
        <end position="234"/>
    </location>
</feature>
<organism evidence="2 3">
    <name type="scientific">Georgenia halotolerans</name>
    <dbReference type="NCBI Taxonomy" id="3028317"/>
    <lineage>
        <taxon>Bacteria</taxon>
        <taxon>Bacillati</taxon>
        <taxon>Actinomycetota</taxon>
        <taxon>Actinomycetes</taxon>
        <taxon>Micrococcales</taxon>
        <taxon>Bogoriellaceae</taxon>
        <taxon>Georgenia</taxon>
    </lineage>
</organism>
<dbReference type="PANTHER" id="PTHR46018">
    <property type="entry name" value="ZINC PHOSPHODIESTERASE ELAC PROTEIN 1"/>
    <property type="match status" value="1"/>
</dbReference>
<evidence type="ECO:0000313" key="2">
    <source>
        <dbReference type="EMBL" id="MDD9207244.1"/>
    </source>
</evidence>
<sequence>MRLTVVGCSGSMSGPTSAASSYLLQADGTDPGSGRPRSYNVLLDCGPGAFGALMNHLDPAELDLVALSHLHADHIADLIGMHVFRRYHPQGAMGPVPVLAPAGAVDRVRGVGGDDADETYAGEFTFHEHRPGSTVTVGPMRIESFEVRHPVPAYGLRVTGPSDRDGVDREVTVGYTGDTDSCRGAEDMARDVDLLLCEAAFVESRQEPRGLHLTGWRAGELAATARVRRMVLTHLQPWTPPDVVLEEAAQVWSGPVEVAEAGASWVV</sequence>
<evidence type="ECO:0000259" key="1">
    <source>
        <dbReference type="Pfam" id="PF12706"/>
    </source>
</evidence>
<dbReference type="PANTHER" id="PTHR46018:SF4">
    <property type="entry name" value="METALLO-HYDROLASE YHFI-RELATED"/>
    <property type="match status" value="1"/>
</dbReference>
<protein>
    <submittedName>
        <fullName evidence="2">MBL fold metallo-hydrolase</fullName>
    </submittedName>
</protein>
<reference evidence="2" key="1">
    <citation type="submission" date="2023-02" db="EMBL/GenBank/DDBJ databases">
        <title>Georgenia sp.10Sc9-8, isolated from a soil sample collected from the Taklamakan desert.</title>
        <authorList>
            <person name="Liu S."/>
        </authorList>
    </citation>
    <scope>NUCLEOTIDE SEQUENCE</scope>
    <source>
        <strain evidence="2">10Sc9-8</strain>
    </source>
</reference>
<dbReference type="Gene3D" id="3.60.15.10">
    <property type="entry name" value="Ribonuclease Z/Hydroxyacylglutathione hydrolase-like"/>
    <property type="match status" value="1"/>
</dbReference>
<comment type="caution">
    <text evidence="2">The sequence shown here is derived from an EMBL/GenBank/DDBJ whole genome shotgun (WGS) entry which is preliminary data.</text>
</comment>
<dbReference type="Proteomes" id="UP001165561">
    <property type="component" value="Unassembled WGS sequence"/>
</dbReference>
<dbReference type="SUPFAM" id="SSF56281">
    <property type="entry name" value="Metallo-hydrolase/oxidoreductase"/>
    <property type="match status" value="1"/>
</dbReference>
<proteinExistence type="predicted"/>
<dbReference type="EMBL" id="JARACI010001070">
    <property type="protein sequence ID" value="MDD9207244.1"/>
    <property type="molecule type" value="Genomic_DNA"/>
</dbReference>
<dbReference type="InterPro" id="IPR001279">
    <property type="entry name" value="Metallo-B-lactamas"/>
</dbReference>
<dbReference type="Pfam" id="PF12706">
    <property type="entry name" value="Lactamase_B_2"/>
    <property type="match status" value="1"/>
</dbReference>
<dbReference type="InterPro" id="IPR036866">
    <property type="entry name" value="RibonucZ/Hydroxyglut_hydro"/>
</dbReference>
<dbReference type="CDD" id="cd07716">
    <property type="entry name" value="RNaseZ_short-form-like_MBL-fold"/>
    <property type="match status" value="1"/>
</dbReference>
<keyword evidence="3" id="KW-1185">Reference proteome</keyword>
<name>A0ABT5TYV4_9MICO</name>
<gene>
    <name evidence="2" type="ORF">PU560_12315</name>
</gene>
<accession>A0ABT5TYV4</accession>
<evidence type="ECO:0000313" key="3">
    <source>
        <dbReference type="Proteomes" id="UP001165561"/>
    </source>
</evidence>